<sequence>MGAQFSLFGQHVINDDLPQLPKVNSACGRCLWLMFNTGFLDNHKLSQVSMGNAARRAMDLRDKMGWSVETRRKAKVRTDGTRVTVSEYRVEREWLDHILEDEEFRGRLLLWLAAQGKAERGGVA</sequence>
<dbReference type="AlphaFoldDB" id="A0A558HXK5"/>
<evidence type="ECO:0000313" key="1">
    <source>
        <dbReference type="EMBL" id="TVU73851.1"/>
    </source>
</evidence>
<protein>
    <submittedName>
        <fullName evidence="1">Uncharacterized protein</fullName>
    </submittedName>
</protein>
<comment type="caution">
    <text evidence="1">The sequence shown here is derived from an EMBL/GenBank/DDBJ whole genome shotgun (WGS) entry which is preliminary data.</text>
</comment>
<gene>
    <name evidence="1" type="ORF">FQP86_01935</name>
</gene>
<organism evidence="1 2">
    <name type="scientific">Cobetia crustatorum</name>
    <dbReference type="NCBI Taxonomy" id="553385"/>
    <lineage>
        <taxon>Bacteria</taxon>
        <taxon>Pseudomonadati</taxon>
        <taxon>Pseudomonadota</taxon>
        <taxon>Gammaproteobacteria</taxon>
        <taxon>Oceanospirillales</taxon>
        <taxon>Halomonadaceae</taxon>
        <taxon>Cobetia</taxon>
    </lineage>
</organism>
<accession>A0A558HXK5</accession>
<reference evidence="1 2" key="1">
    <citation type="submission" date="2019-07" db="EMBL/GenBank/DDBJ databases">
        <title>Diversity of Bacteria from Kongsfjorden, Arctic.</title>
        <authorList>
            <person name="Yu Y."/>
        </authorList>
    </citation>
    <scope>NUCLEOTIDE SEQUENCE [LARGE SCALE GENOMIC DNA]</scope>
    <source>
        <strain evidence="1 2">SM1923</strain>
    </source>
</reference>
<dbReference type="Proteomes" id="UP000319941">
    <property type="component" value="Unassembled WGS sequence"/>
</dbReference>
<name>A0A558HXK5_9GAMM</name>
<proteinExistence type="predicted"/>
<evidence type="ECO:0000313" key="2">
    <source>
        <dbReference type="Proteomes" id="UP000319941"/>
    </source>
</evidence>
<keyword evidence="2" id="KW-1185">Reference proteome</keyword>
<dbReference type="RefSeq" id="WP_144726411.1">
    <property type="nucleotide sequence ID" value="NZ_CAWOWR010000001.1"/>
</dbReference>
<dbReference type="OrthoDB" id="4537149at2"/>
<dbReference type="EMBL" id="VNFH01000001">
    <property type="protein sequence ID" value="TVU73851.1"/>
    <property type="molecule type" value="Genomic_DNA"/>
</dbReference>